<keyword evidence="2" id="KW-1185">Reference proteome</keyword>
<evidence type="ECO:0000313" key="1">
    <source>
        <dbReference type="EMBL" id="SFI87623.1"/>
    </source>
</evidence>
<reference evidence="2" key="1">
    <citation type="submission" date="2016-10" db="EMBL/GenBank/DDBJ databases">
        <authorList>
            <person name="Varghese N."/>
            <person name="Submissions S."/>
        </authorList>
    </citation>
    <scope>NUCLEOTIDE SEQUENCE [LARGE SCALE GENOMIC DNA]</scope>
    <source>
        <strain evidence="2">XBD1002</strain>
    </source>
</reference>
<name>A0A1I3LSF3_9SPIR</name>
<dbReference type="Proteomes" id="UP000182737">
    <property type="component" value="Unassembled WGS sequence"/>
</dbReference>
<sequence length="116" mass="13254">MIQEAYKKFMHLFNDASWCGILFISSNATQKAKQVLKEGLSKNANDLVEILPSIPIEDIKSFKDYDFLVKRSTELIDRVASLKECNAFIEQTTPEEQSLIQTAYSNIVQIHDIITK</sequence>
<accession>A0A1I3LSF3</accession>
<evidence type="ECO:0000313" key="2">
    <source>
        <dbReference type="Proteomes" id="UP000182737"/>
    </source>
</evidence>
<proteinExistence type="predicted"/>
<gene>
    <name evidence="1" type="ORF">SAMN04487775_107165</name>
</gene>
<dbReference type="RefSeq" id="WP_074932422.1">
    <property type="nucleotide sequence ID" value="NZ_FORI01000007.1"/>
</dbReference>
<dbReference type="AlphaFoldDB" id="A0A1I3LSF3"/>
<dbReference type="EMBL" id="FORI01000007">
    <property type="protein sequence ID" value="SFI87623.1"/>
    <property type="molecule type" value="Genomic_DNA"/>
</dbReference>
<organism evidence="1 2">
    <name type="scientific">Treponema bryantii</name>
    <dbReference type="NCBI Taxonomy" id="163"/>
    <lineage>
        <taxon>Bacteria</taxon>
        <taxon>Pseudomonadati</taxon>
        <taxon>Spirochaetota</taxon>
        <taxon>Spirochaetia</taxon>
        <taxon>Spirochaetales</taxon>
        <taxon>Treponemataceae</taxon>
        <taxon>Treponema</taxon>
    </lineage>
</organism>
<protein>
    <submittedName>
        <fullName evidence="1">Uncharacterized protein</fullName>
    </submittedName>
</protein>